<reference evidence="1 2" key="1">
    <citation type="submission" date="2018-07" db="EMBL/GenBank/DDBJ databases">
        <title>Halomonas montanilacus sp. nov., isolated from Lake Pengyan on Tibetan Plateau.</title>
        <authorList>
            <person name="Lu H."/>
            <person name="Xing P."/>
            <person name="Wu Q."/>
        </authorList>
    </citation>
    <scope>NUCLEOTIDE SEQUENCE [LARGE SCALE GENOMIC DNA]</scope>
    <source>
        <strain evidence="1 2">PYC7W</strain>
    </source>
</reference>
<comment type="caution">
    <text evidence="1">The sequence shown here is derived from an EMBL/GenBank/DDBJ whole genome shotgun (WGS) entry which is preliminary data.</text>
</comment>
<name>A0A368TY38_9GAMM</name>
<keyword evidence="2" id="KW-1185">Reference proteome</keyword>
<accession>A0A368TY38</accession>
<gene>
    <name evidence="1" type="ORF">DU505_08820</name>
</gene>
<proteinExistence type="predicted"/>
<sequence>MRQRMTSHQPRGVLQDAGTLAVLTPNQGAVEHQFAMVVAFESEGDLRRAIANSRCGYRLGQKAQELSRE</sequence>
<dbReference type="AlphaFoldDB" id="A0A368TY38"/>
<protein>
    <submittedName>
        <fullName evidence="1">Uncharacterized protein</fullName>
    </submittedName>
</protein>
<dbReference type="OrthoDB" id="6170004at2"/>
<dbReference type="RefSeq" id="WP_114478630.1">
    <property type="nucleotide sequence ID" value="NZ_QPII01000005.1"/>
</dbReference>
<dbReference type="Proteomes" id="UP000252405">
    <property type="component" value="Unassembled WGS sequence"/>
</dbReference>
<dbReference type="EMBL" id="QPII01000005">
    <property type="protein sequence ID" value="RCV89695.1"/>
    <property type="molecule type" value="Genomic_DNA"/>
</dbReference>
<evidence type="ECO:0000313" key="1">
    <source>
        <dbReference type="EMBL" id="RCV89695.1"/>
    </source>
</evidence>
<organism evidence="1 2">
    <name type="scientific">Billgrantia montanilacus</name>
    <dbReference type="NCBI Taxonomy" id="2282305"/>
    <lineage>
        <taxon>Bacteria</taxon>
        <taxon>Pseudomonadati</taxon>
        <taxon>Pseudomonadota</taxon>
        <taxon>Gammaproteobacteria</taxon>
        <taxon>Oceanospirillales</taxon>
        <taxon>Halomonadaceae</taxon>
        <taxon>Billgrantia</taxon>
    </lineage>
</organism>
<evidence type="ECO:0000313" key="2">
    <source>
        <dbReference type="Proteomes" id="UP000252405"/>
    </source>
</evidence>